<dbReference type="Pfam" id="PF01258">
    <property type="entry name" value="zf-dskA_traR"/>
    <property type="match status" value="1"/>
</dbReference>
<feature type="coiled-coil region" evidence="5">
    <location>
        <begin position="8"/>
        <end position="42"/>
    </location>
</feature>
<dbReference type="GO" id="GO:0008270">
    <property type="term" value="F:zinc ion binding"/>
    <property type="evidence" value="ECO:0007669"/>
    <property type="project" value="UniProtKB-KW"/>
</dbReference>
<organism evidence="8 9">
    <name type="scientific">Desulforudis audaxviator (strain MP104C)</name>
    <dbReference type="NCBI Taxonomy" id="477974"/>
    <lineage>
        <taxon>Bacteria</taxon>
        <taxon>Bacillati</taxon>
        <taxon>Bacillota</taxon>
        <taxon>Clostridia</taxon>
        <taxon>Thermoanaerobacterales</taxon>
        <taxon>Candidatus Desulforudaceae</taxon>
        <taxon>Candidatus Desulforudis</taxon>
    </lineage>
</organism>
<name>B1I4J4_DESAP</name>
<gene>
    <name evidence="8" type="ordered locus">Daud_1351</name>
</gene>
<evidence type="ECO:0000313" key="9">
    <source>
        <dbReference type="Proteomes" id="UP000008544"/>
    </source>
</evidence>
<dbReference type="PROSITE" id="PS51128">
    <property type="entry name" value="ZF_DKSA_2"/>
    <property type="match status" value="1"/>
</dbReference>
<feature type="region of interest" description="Disordered" evidence="6">
    <location>
        <begin position="140"/>
        <end position="192"/>
    </location>
</feature>
<sequence length="212" mass="24248">MGSDKVDSAKLEQLRVRLLRERAAVQREINAIQQTMDVALEDTIGELSTYDNHPADIASETFERSKDFALRENARFRLLAVEDALARMDRGTYGRCDECGVDIDLERLEAVPFTTKCRECKARAEGKDERARPVEEEVFNRPWLPPGNESVMYDREDAWQDASQDSLSTETENSEEEDRGHTEDVDAIPYVKEDGMFFQDTRVRGDTGEFGR</sequence>
<dbReference type="InterPro" id="IPR037187">
    <property type="entry name" value="DnaK_N"/>
</dbReference>
<keyword evidence="1" id="KW-0479">Metal-binding</keyword>
<dbReference type="EMBL" id="CP000860">
    <property type="protein sequence ID" value="ACA59860.1"/>
    <property type="molecule type" value="Genomic_DNA"/>
</dbReference>
<keyword evidence="2" id="KW-0863">Zinc-finger</keyword>
<evidence type="ECO:0000256" key="5">
    <source>
        <dbReference type="SAM" id="Coils"/>
    </source>
</evidence>
<keyword evidence="9" id="KW-1185">Reference proteome</keyword>
<evidence type="ECO:0000256" key="3">
    <source>
        <dbReference type="ARBA" id="ARBA00022833"/>
    </source>
</evidence>
<evidence type="ECO:0000313" key="8">
    <source>
        <dbReference type="EMBL" id="ACA59860.1"/>
    </source>
</evidence>
<dbReference type="PANTHER" id="PTHR33823:SF4">
    <property type="entry name" value="GENERAL STRESS PROTEIN 16O"/>
    <property type="match status" value="1"/>
</dbReference>
<dbReference type="NCBIfam" id="TIGR02890">
    <property type="entry name" value="bacill_yteA"/>
    <property type="match status" value="1"/>
</dbReference>
<dbReference type="PROSITE" id="PS01102">
    <property type="entry name" value="ZF_DKSA_1"/>
    <property type="match status" value="1"/>
</dbReference>
<evidence type="ECO:0000256" key="1">
    <source>
        <dbReference type="ARBA" id="ARBA00022723"/>
    </source>
</evidence>
<reference evidence="8 9" key="2">
    <citation type="journal article" date="2008" name="Science">
        <title>Environmental genomics reveals a single-species ecosystem deep within Earth.</title>
        <authorList>
            <person name="Chivian D."/>
            <person name="Brodie E.L."/>
            <person name="Alm E.J."/>
            <person name="Culley D.E."/>
            <person name="Dehal P.S."/>
            <person name="Desantis T.Z."/>
            <person name="Gihring T.M."/>
            <person name="Lapidus A."/>
            <person name="Lin L.H."/>
            <person name="Lowry S.R."/>
            <person name="Moser D.P."/>
            <person name="Richardson P.M."/>
            <person name="Southam G."/>
            <person name="Wanger G."/>
            <person name="Pratt L.M."/>
            <person name="Andersen G.L."/>
            <person name="Hazen T.C."/>
            <person name="Brockman F.J."/>
            <person name="Arkin A.P."/>
            <person name="Onstott T.C."/>
        </authorList>
    </citation>
    <scope>NUCLEOTIDE SEQUENCE [LARGE SCALE GENOMIC DNA]</scope>
    <source>
        <strain evidence="8 9">MP104C</strain>
    </source>
</reference>
<feature type="domain" description="Zinc finger DksA/TraR C4-type" evidence="7">
    <location>
        <begin position="91"/>
        <end position="125"/>
    </location>
</feature>
<dbReference type="PANTHER" id="PTHR33823">
    <property type="entry name" value="RNA POLYMERASE-BINDING TRANSCRIPTION FACTOR DKSA-RELATED"/>
    <property type="match status" value="1"/>
</dbReference>
<evidence type="ECO:0000259" key="7">
    <source>
        <dbReference type="Pfam" id="PF01258"/>
    </source>
</evidence>
<dbReference type="OrthoDB" id="9811543at2"/>
<dbReference type="STRING" id="477974.Daud_1351"/>
<proteinExistence type="predicted"/>
<feature type="zinc finger region" description="dksA C4-type" evidence="4">
    <location>
        <begin position="96"/>
        <end position="120"/>
    </location>
</feature>
<dbReference type="InterPro" id="IPR000962">
    <property type="entry name" value="Znf_DskA_TraR"/>
</dbReference>
<evidence type="ECO:0000256" key="4">
    <source>
        <dbReference type="PROSITE-ProRule" id="PRU00510"/>
    </source>
</evidence>
<evidence type="ECO:0000256" key="6">
    <source>
        <dbReference type="SAM" id="MobiDB-lite"/>
    </source>
</evidence>
<keyword evidence="3" id="KW-0862">Zinc</keyword>
<dbReference type="SUPFAM" id="SSF57716">
    <property type="entry name" value="Glucocorticoid receptor-like (DNA-binding domain)"/>
    <property type="match status" value="1"/>
</dbReference>
<dbReference type="Gene3D" id="1.20.120.910">
    <property type="entry name" value="DksA, coiled-coil domain"/>
    <property type="match status" value="1"/>
</dbReference>
<dbReference type="AlphaFoldDB" id="B1I4J4"/>
<accession>B1I4J4</accession>
<dbReference type="HOGENOM" id="CLU_043144_1_0_9"/>
<evidence type="ECO:0000256" key="2">
    <source>
        <dbReference type="ARBA" id="ARBA00022771"/>
    </source>
</evidence>
<dbReference type="eggNOG" id="COG1734">
    <property type="taxonomic scope" value="Bacteria"/>
</dbReference>
<dbReference type="InterPro" id="IPR014240">
    <property type="entry name" value="YteA"/>
</dbReference>
<protein>
    <submittedName>
        <fullName evidence="8">Transcriptional regulator, TraR/DksA family</fullName>
    </submittedName>
</protein>
<keyword evidence="5" id="KW-0175">Coiled coil</keyword>
<dbReference type="Proteomes" id="UP000008544">
    <property type="component" value="Chromosome"/>
</dbReference>
<dbReference type="SUPFAM" id="SSF109635">
    <property type="entry name" value="DnaK suppressor protein DksA, alpha-hairpin domain"/>
    <property type="match status" value="1"/>
</dbReference>
<reference evidence="9" key="1">
    <citation type="submission" date="2007-10" db="EMBL/GenBank/DDBJ databases">
        <title>Complete sequence of chromosome of Desulforudis audaxviator MP104C.</title>
        <authorList>
            <person name="Copeland A."/>
            <person name="Lucas S."/>
            <person name="Lapidus A."/>
            <person name="Barry K."/>
            <person name="Glavina del Rio T."/>
            <person name="Dalin E."/>
            <person name="Tice H."/>
            <person name="Bruce D."/>
            <person name="Pitluck S."/>
            <person name="Lowry S.R."/>
            <person name="Larimer F."/>
            <person name="Land M.L."/>
            <person name="Hauser L."/>
            <person name="Kyrpides N."/>
            <person name="Ivanova N.N."/>
            <person name="Richardson P."/>
        </authorList>
    </citation>
    <scope>NUCLEOTIDE SEQUENCE [LARGE SCALE GENOMIC DNA]</scope>
    <source>
        <strain evidence="9">MP104C</strain>
    </source>
</reference>
<dbReference type="KEGG" id="dau:Daud_1351"/>
<dbReference type="InterPro" id="IPR020458">
    <property type="entry name" value="Znf_DskA_TraR_CS"/>
</dbReference>